<dbReference type="SMART" id="SM01001">
    <property type="entry name" value="AIRC"/>
    <property type="match status" value="1"/>
</dbReference>
<dbReference type="Pfam" id="PF00731">
    <property type="entry name" value="AIRC"/>
    <property type="match status" value="1"/>
</dbReference>
<dbReference type="PANTHER" id="PTHR43064">
    <property type="entry name" value="PHOSPHORIBOSYLAMINOIMIDAZOLE CARBOXYLASE-RELATED"/>
    <property type="match status" value="1"/>
</dbReference>
<evidence type="ECO:0000313" key="3">
    <source>
        <dbReference type="Proteomes" id="UP001250932"/>
    </source>
</evidence>
<protein>
    <submittedName>
        <fullName evidence="2">Nickel pincer cofactor biosynthesis protein LarB</fullName>
    </submittedName>
</protein>
<evidence type="ECO:0000313" key="2">
    <source>
        <dbReference type="EMBL" id="MDT7043067.1"/>
    </source>
</evidence>
<accession>A0ABU3K9M5</accession>
<dbReference type="EMBL" id="JAQOUE010000001">
    <property type="protein sequence ID" value="MDT7043067.1"/>
    <property type="molecule type" value="Genomic_DNA"/>
</dbReference>
<comment type="caution">
    <text evidence="2">The sequence shown here is derived from an EMBL/GenBank/DDBJ whole genome shotgun (WGS) entry which is preliminary data.</text>
</comment>
<dbReference type="Gene3D" id="3.40.50.1970">
    <property type="match status" value="1"/>
</dbReference>
<reference evidence="2 3" key="1">
    <citation type="journal article" date="2023" name="ISME J.">
        <title>Cultivation and genomic characterization of novel and ubiquitous marine nitrite-oxidizing bacteria from the Nitrospirales.</title>
        <authorList>
            <person name="Mueller A.J."/>
            <person name="Daebeler A."/>
            <person name="Herbold C.W."/>
            <person name="Kirkegaard R.H."/>
            <person name="Daims H."/>
        </authorList>
    </citation>
    <scope>NUCLEOTIDE SEQUENCE [LARGE SCALE GENOMIC DNA]</scope>
    <source>
        <strain evidence="2 3">EB</strain>
    </source>
</reference>
<feature type="domain" description="PurE" evidence="1">
    <location>
        <begin position="118"/>
        <end position="250"/>
    </location>
</feature>
<keyword evidence="3" id="KW-1185">Reference proteome</keyword>
<name>A0ABU3K9M5_9BACT</name>
<sequence length="255" mass="27167">MDSSAIKKLLQQVQEGNLSVPKALDQLRMLPYENLGFAKVDHHRTLRQGVPEAILCEGKTEVQIVAIAKGLLKREVPVLATRATPKVARALTRISPRAVYEKEARMVVIQTTVPRPQGDIVIITAGTSDIPVAEEARVTATVMGSAVETLFDVGVAGLHRLLDHLDRLQQARVLIVIAGMDGVLPTVVGGLVKTPLIAVPTSRGYGANFGGIAPLLTMLNACSGGIGVMNIDNGFGAGHLAHRINVLPGLQELEY</sequence>
<dbReference type="PANTHER" id="PTHR43064:SF1">
    <property type="entry name" value="SLL1489 PROTEIN"/>
    <property type="match status" value="1"/>
</dbReference>
<gene>
    <name evidence="2" type="primary">larB</name>
    <name evidence="2" type="ORF">PPG34_11940</name>
</gene>
<proteinExistence type="predicted"/>
<dbReference type="Proteomes" id="UP001250932">
    <property type="component" value="Unassembled WGS sequence"/>
</dbReference>
<organism evidence="2 3">
    <name type="scientific">Candidatus Nitronereus thalassa</name>
    <dbReference type="NCBI Taxonomy" id="3020898"/>
    <lineage>
        <taxon>Bacteria</taxon>
        <taxon>Pseudomonadati</taxon>
        <taxon>Nitrospirota</taxon>
        <taxon>Nitrospiria</taxon>
        <taxon>Nitrospirales</taxon>
        <taxon>Nitrospiraceae</taxon>
        <taxon>Candidatus Nitronereus</taxon>
    </lineage>
</organism>
<dbReference type="InterPro" id="IPR039476">
    <property type="entry name" value="P2CMN_synthase_LarB"/>
</dbReference>
<dbReference type="RefSeq" id="WP_313833550.1">
    <property type="nucleotide sequence ID" value="NZ_JAQOUE010000001.1"/>
</dbReference>
<dbReference type="InterPro" id="IPR000031">
    <property type="entry name" value="PurE_dom"/>
</dbReference>
<evidence type="ECO:0000259" key="1">
    <source>
        <dbReference type="SMART" id="SM01001"/>
    </source>
</evidence>
<dbReference type="NCBIfam" id="NF033503">
    <property type="entry name" value="LarB"/>
    <property type="match status" value="1"/>
</dbReference>
<dbReference type="SUPFAM" id="SSF52255">
    <property type="entry name" value="N5-CAIR mutase (phosphoribosylaminoimidazole carboxylase, PurE)"/>
    <property type="match status" value="1"/>
</dbReference>